<keyword evidence="3" id="KW-1185">Reference proteome</keyword>
<evidence type="ECO:0000313" key="3">
    <source>
        <dbReference type="Proteomes" id="UP000515908"/>
    </source>
</evidence>
<dbReference type="VEuPathDB" id="TriTrypDB:ADEAN_000223000"/>
<protein>
    <submittedName>
        <fullName evidence="2">Uncharacterized protein</fullName>
    </submittedName>
</protein>
<accession>A0A7G2C5A2</accession>
<sequence length="763" mass="85083">MLRSGKFDPLIREAVDHLRKSKSCWERWDGLRASLMISVTQQDTDAINDDRAVFLTTALDSIDTLLTDVKTEAQRIGSLPPGCIPSACLEEAALLLWKAKFAGKNLFLIEGATQNYRMLSMDNLNLLKTNAPKELEDNVLQFMRDPLKKGGAESDLGVLQSSWFSPSPKVGDEVLNALQHFHISLREEAVRNCQRFYVQESAISSANLLQGKHYVNQCEALWINMQLAHQRLFELRAEAADFQQHAGKLSAATVEKVWQLFEEEFTAVPAADGGKSHKGKPRDDVPRLQSSNVNCNEALITQCFRTIVSDCLLRLDYASLSKVYLLLADLLALWNRYQAVGYAVEKAQAAALFAHLFSINRQHYASGKESVLVHTYASLVELDSGRLGSTHCSEVFAELLEESPLVAQAHASLAFPEKLDMMGDPLTECATLSIVRSPADERVMYVALRLPDGTLRTRRTVLDESGLLDWYKKYDRFLSFKHDEASGEEAVASFNLDELLEELDRLAAPLWGGLDSLIKSHGIKHTLYLCLDPCLQKYPLEQISSFSMFHSVARELSASTVAKKLTQKTTKTTGSSLFIIDPAGDCTNACDSIVNTETKQKSSNIITCKDSKYPVSDPFLVFSLGDKRCTSMYLHTDGDLRFVFTTPMIANVNLSHVQTCTIVSDGMSDAVQRREQRELLTCEGPLRTDQRWESYLLLLARGVRWLLANSLPSTSANNIALAKRVFSQISSGRGLETKESKAKDTKKQSMIVYGVQPTLPKKQ</sequence>
<reference evidence="2 3" key="1">
    <citation type="submission" date="2020-08" db="EMBL/GenBank/DDBJ databases">
        <authorList>
            <person name="Newling K."/>
            <person name="Davey J."/>
            <person name="Forrester S."/>
        </authorList>
    </citation>
    <scope>NUCLEOTIDE SEQUENCE [LARGE SCALE GENOMIC DNA]</scope>
    <source>
        <strain evidence="3">Crithidia deanei Carvalho (ATCC PRA-265)</strain>
    </source>
</reference>
<feature type="region of interest" description="Disordered" evidence="1">
    <location>
        <begin position="736"/>
        <end position="763"/>
    </location>
</feature>
<gene>
    <name evidence="2" type="ORF">ADEAN_000223000</name>
</gene>
<proteinExistence type="predicted"/>
<evidence type="ECO:0000313" key="2">
    <source>
        <dbReference type="EMBL" id="CAD2214779.1"/>
    </source>
</evidence>
<evidence type="ECO:0000256" key="1">
    <source>
        <dbReference type="SAM" id="MobiDB-lite"/>
    </source>
</evidence>
<feature type="compositionally biased region" description="Basic and acidic residues" evidence="1">
    <location>
        <begin position="736"/>
        <end position="747"/>
    </location>
</feature>
<dbReference type="AlphaFoldDB" id="A0A7G2C5A2"/>
<dbReference type="Proteomes" id="UP000515908">
    <property type="component" value="Chromosome 04"/>
</dbReference>
<name>A0A7G2C5A2_9TRYP</name>
<dbReference type="EMBL" id="LR877148">
    <property type="protein sequence ID" value="CAD2214779.1"/>
    <property type="molecule type" value="Genomic_DNA"/>
</dbReference>
<organism evidence="2 3">
    <name type="scientific">Angomonas deanei</name>
    <dbReference type="NCBI Taxonomy" id="59799"/>
    <lineage>
        <taxon>Eukaryota</taxon>
        <taxon>Discoba</taxon>
        <taxon>Euglenozoa</taxon>
        <taxon>Kinetoplastea</taxon>
        <taxon>Metakinetoplastina</taxon>
        <taxon>Trypanosomatida</taxon>
        <taxon>Trypanosomatidae</taxon>
        <taxon>Strigomonadinae</taxon>
        <taxon>Angomonas</taxon>
    </lineage>
</organism>